<organism evidence="1 2">
    <name type="scientific">Belliella marina</name>
    <dbReference type="NCBI Taxonomy" id="1644146"/>
    <lineage>
        <taxon>Bacteria</taxon>
        <taxon>Pseudomonadati</taxon>
        <taxon>Bacteroidota</taxon>
        <taxon>Cytophagia</taxon>
        <taxon>Cytophagales</taxon>
        <taxon>Cyclobacteriaceae</taxon>
        <taxon>Belliella</taxon>
    </lineage>
</organism>
<comment type="caution">
    <text evidence="1">The sequence shown here is derived from an EMBL/GenBank/DDBJ whole genome shotgun (WGS) entry which is preliminary data.</text>
</comment>
<protein>
    <submittedName>
        <fullName evidence="1">Uncharacterized protein</fullName>
    </submittedName>
</protein>
<dbReference type="RefSeq" id="WP_376886570.1">
    <property type="nucleotide sequence ID" value="NZ_JBHUHR010000038.1"/>
</dbReference>
<evidence type="ECO:0000313" key="1">
    <source>
        <dbReference type="EMBL" id="MFD2035635.1"/>
    </source>
</evidence>
<reference evidence="2" key="1">
    <citation type="journal article" date="2019" name="Int. J. Syst. Evol. Microbiol.">
        <title>The Global Catalogue of Microorganisms (GCM) 10K type strain sequencing project: providing services to taxonomists for standard genome sequencing and annotation.</title>
        <authorList>
            <consortium name="The Broad Institute Genomics Platform"/>
            <consortium name="The Broad Institute Genome Sequencing Center for Infectious Disease"/>
            <person name="Wu L."/>
            <person name="Ma J."/>
        </authorList>
    </citation>
    <scope>NUCLEOTIDE SEQUENCE [LARGE SCALE GENOMIC DNA]</scope>
    <source>
        <strain evidence="2">CGMCC 1.15180</strain>
    </source>
</reference>
<gene>
    <name evidence="1" type="ORF">ACFSKL_12600</name>
</gene>
<dbReference type="Proteomes" id="UP001597361">
    <property type="component" value="Unassembled WGS sequence"/>
</dbReference>
<proteinExistence type="predicted"/>
<name>A0ABW4VPZ9_9BACT</name>
<keyword evidence="2" id="KW-1185">Reference proteome</keyword>
<sequence>MKRILQSPLILVLFMLGCSGIDESSINLDKNDLILKNASVPKHLIDWYKLEIGKQKEFLKNPKNLSLNKDKIKLLFREHNIDWASVQQLDYNGFASAYEFEIIQPELVYPHDFINKYPLDFQERINQTLLIFDHGENIKGFLIKYYYEGEKQLDFSNINYNNIPKEWTGEIWVYRLDGTHVVSFNILGGRVLNTTILRKSEENIMNSSGTASAMTQCYVVWTPGPCEPIEGEVGIVCYDSFSITCTSPPVMLGYTIWSGSGGSGGGSGGIDPGDQYLCDFDPDCIPHPDVSINIEDVINFDGYYDNPIDFVIESNPGVKDWQSLNSAQRFIHLFNHIVNAKANGNQSLNIRNIFSNWPWDISSDGPIKGDWANIRYNGNPYRIYYEIPVVEPWSIISVTGYEGYNDRGECRIEYLIHGGNLRSGLILIPYADLCSYFWDQLL</sequence>
<accession>A0ABW4VPZ9</accession>
<evidence type="ECO:0000313" key="2">
    <source>
        <dbReference type="Proteomes" id="UP001597361"/>
    </source>
</evidence>
<dbReference type="PROSITE" id="PS51257">
    <property type="entry name" value="PROKAR_LIPOPROTEIN"/>
    <property type="match status" value="1"/>
</dbReference>
<dbReference type="EMBL" id="JBHUHR010000038">
    <property type="protein sequence ID" value="MFD2035635.1"/>
    <property type="molecule type" value="Genomic_DNA"/>
</dbReference>